<feature type="region of interest" description="Disordered" evidence="4">
    <location>
        <begin position="573"/>
        <end position="611"/>
    </location>
</feature>
<dbReference type="GO" id="GO:0016477">
    <property type="term" value="P:cell migration"/>
    <property type="evidence" value="ECO:0007669"/>
    <property type="project" value="TreeGrafter"/>
</dbReference>
<dbReference type="PROSITE" id="PS00741">
    <property type="entry name" value="DH_1"/>
    <property type="match status" value="1"/>
</dbReference>
<dbReference type="Pfam" id="PF22697">
    <property type="entry name" value="SOS1_NGEF_PH"/>
    <property type="match status" value="1"/>
</dbReference>
<dbReference type="PROSITE" id="PS50081">
    <property type="entry name" value="ZF_DAG_PE_2"/>
    <property type="match status" value="1"/>
</dbReference>
<dbReference type="SMART" id="SM00325">
    <property type="entry name" value="RhoGEF"/>
    <property type="match status" value="1"/>
</dbReference>
<dbReference type="PROSITE" id="PS50003">
    <property type="entry name" value="PH_DOMAIN"/>
    <property type="match status" value="1"/>
</dbReference>
<evidence type="ECO:0000259" key="5">
    <source>
        <dbReference type="PROSITE" id="PS50003"/>
    </source>
</evidence>
<dbReference type="InterPro" id="IPR001331">
    <property type="entry name" value="GDS_CDC24_CS"/>
</dbReference>
<feature type="domain" description="PH" evidence="5">
    <location>
        <begin position="341"/>
        <end position="444"/>
    </location>
</feature>
<dbReference type="InterPro" id="IPR055251">
    <property type="entry name" value="SOS1_NGEF_PH"/>
</dbReference>
<dbReference type="InterPro" id="IPR037832">
    <property type="entry name" value="PH_Vav"/>
</dbReference>
<dbReference type="InterPro" id="IPR002219">
    <property type="entry name" value="PKC_DAG/PE"/>
</dbReference>
<feature type="domain" description="Phorbol-ester/DAG-type" evidence="7">
    <location>
        <begin position="451"/>
        <end position="501"/>
    </location>
</feature>
<dbReference type="PANTHER" id="PTHR45818">
    <property type="entry name" value="PROTEIN VAV"/>
    <property type="match status" value="1"/>
</dbReference>
<feature type="domain" description="DH" evidence="6">
    <location>
        <begin position="72"/>
        <end position="250"/>
    </location>
</feature>
<dbReference type="CDD" id="cd00160">
    <property type="entry name" value="RhoGEF"/>
    <property type="match status" value="1"/>
</dbReference>
<dbReference type="AlphaFoldDB" id="A0AAV4FYA6"/>
<accession>A0AAV4FYA6</accession>
<dbReference type="EMBL" id="BMAT01008110">
    <property type="protein sequence ID" value="GFR78227.1"/>
    <property type="molecule type" value="Genomic_DNA"/>
</dbReference>
<evidence type="ECO:0000259" key="7">
    <source>
        <dbReference type="PROSITE" id="PS50081"/>
    </source>
</evidence>
<dbReference type="Gene3D" id="3.30.60.20">
    <property type="match status" value="1"/>
</dbReference>
<evidence type="ECO:0000313" key="9">
    <source>
        <dbReference type="Proteomes" id="UP000762676"/>
    </source>
</evidence>
<evidence type="ECO:0000256" key="1">
    <source>
        <dbReference type="ARBA" id="ARBA00022553"/>
    </source>
</evidence>
<protein>
    <submittedName>
        <fullName evidence="8">Guanine nucleotide exchange factor VAV2</fullName>
    </submittedName>
</protein>
<keyword evidence="3" id="KW-0677">Repeat</keyword>
<dbReference type="Pfam" id="PF00130">
    <property type="entry name" value="C1_1"/>
    <property type="match status" value="1"/>
</dbReference>
<dbReference type="Gene3D" id="1.20.900.10">
    <property type="entry name" value="Dbl homology (DH) domain"/>
    <property type="match status" value="1"/>
</dbReference>
<dbReference type="InterPro" id="IPR001849">
    <property type="entry name" value="PH_domain"/>
</dbReference>
<dbReference type="PROSITE" id="PS50010">
    <property type="entry name" value="DH_2"/>
    <property type="match status" value="1"/>
</dbReference>
<keyword evidence="9" id="KW-1185">Reference proteome</keyword>
<evidence type="ECO:0000256" key="2">
    <source>
        <dbReference type="ARBA" id="ARBA00022658"/>
    </source>
</evidence>
<dbReference type="CDD" id="cd20810">
    <property type="entry name" value="C1_VAV"/>
    <property type="match status" value="1"/>
</dbReference>
<dbReference type="Proteomes" id="UP000762676">
    <property type="component" value="Unassembled WGS sequence"/>
</dbReference>
<dbReference type="SUPFAM" id="SSF48065">
    <property type="entry name" value="DBL homology domain (DH-domain)"/>
    <property type="match status" value="1"/>
</dbReference>
<evidence type="ECO:0000259" key="6">
    <source>
        <dbReference type="PROSITE" id="PS50010"/>
    </source>
</evidence>
<gene>
    <name evidence="8" type="ORF">ElyMa_003989700</name>
</gene>
<dbReference type="GO" id="GO:0035556">
    <property type="term" value="P:intracellular signal transduction"/>
    <property type="evidence" value="ECO:0007669"/>
    <property type="project" value="InterPro"/>
</dbReference>
<dbReference type="CDD" id="cd01223">
    <property type="entry name" value="PH_Vav"/>
    <property type="match status" value="1"/>
</dbReference>
<comment type="caution">
    <text evidence="8">The sequence shown here is derived from an EMBL/GenBank/DDBJ whole genome shotgun (WGS) entry which is preliminary data.</text>
</comment>
<dbReference type="Gene3D" id="2.30.29.30">
    <property type="entry name" value="Pleckstrin-homology domain (PH domain)/Phosphotyrosine-binding domain (PTB)"/>
    <property type="match status" value="1"/>
</dbReference>
<reference evidence="8 9" key="1">
    <citation type="journal article" date="2021" name="Elife">
        <title>Chloroplast acquisition without the gene transfer in kleptoplastic sea slugs, Plakobranchus ocellatus.</title>
        <authorList>
            <person name="Maeda T."/>
            <person name="Takahashi S."/>
            <person name="Yoshida T."/>
            <person name="Shimamura S."/>
            <person name="Takaki Y."/>
            <person name="Nagai Y."/>
            <person name="Toyoda A."/>
            <person name="Suzuki Y."/>
            <person name="Arimoto A."/>
            <person name="Ishii H."/>
            <person name="Satoh N."/>
            <person name="Nishiyama T."/>
            <person name="Hasebe M."/>
            <person name="Maruyama T."/>
            <person name="Minagawa J."/>
            <person name="Obokata J."/>
            <person name="Shigenobu S."/>
        </authorList>
    </citation>
    <scope>NUCLEOTIDE SEQUENCE [LARGE SCALE GENOMIC DNA]</scope>
</reference>
<evidence type="ECO:0000256" key="4">
    <source>
        <dbReference type="SAM" id="MobiDB-lite"/>
    </source>
</evidence>
<dbReference type="GO" id="GO:0005737">
    <property type="term" value="C:cytoplasm"/>
    <property type="evidence" value="ECO:0007669"/>
    <property type="project" value="TreeGrafter"/>
</dbReference>
<dbReference type="PANTHER" id="PTHR45818:SF3">
    <property type="entry name" value="PROTEIN VAV"/>
    <property type="match status" value="1"/>
</dbReference>
<organism evidence="8 9">
    <name type="scientific">Elysia marginata</name>
    <dbReference type="NCBI Taxonomy" id="1093978"/>
    <lineage>
        <taxon>Eukaryota</taxon>
        <taxon>Metazoa</taxon>
        <taxon>Spiralia</taxon>
        <taxon>Lophotrochozoa</taxon>
        <taxon>Mollusca</taxon>
        <taxon>Gastropoda</taxon>
        <taxon>Heterobranchia</taxon>
        <taxon>Euthyneura</taxon>
        <taxon>Panpulmonata</taxon>
        <taxon>Sacoglossa</taxon>
        <taxon>Placobranchoidea</taxon>
        <taxon>Plakobranchidae</taxon>
        <taxon>Elysia</taxon>
    </lineage>
</organism>
<dbReference type="InterPro" id="IPR000219">
    <property type="entry name" value="DH_dom"/>
</dbReference>
<feature type="compositionally biased region" description="Polar residues" evidence="4">
    <location>
        <begin position="574"/>
        <end position="605"/>
    </location>
</feature>
<keyword evidence="2" id="KW-0344">Guanine-nucleotide releasing factor</keyword>
<evidence type="ECO:0000313" key="8">
    <source>
        <dbReference type="EMBL" id="GFR78227.1"/>
    </source>
</evidence>
<proteinExistence type="predicted"/>
<name>A0AAV4FYA6_9GAST</name>
<dbReference type="Pfam" id="PF00621">
    <property type="entry name" value="RhoGEF"/>
    <property type="match status" value="1"/>
</dbReference>
<evidence type="ECO:0000256" key="3">
    <source>
        <dbReference type="ARBA" id="ARBA00022737"/>
    </source>
</evidence>
<dbReference type="GO" id="GO:0005085">
    <property type="term" value="F:guanyl-nucleotide exchange factor activity"/>
    <property type="evidence" value="ECO:0007669"/>
    <property type="project" value="UniProtKB-KW"/>
</dbReference>
<dbReference type="SUPFAM" id="SSF50729">
    <property type="entry name" value="PH domain-like"/>
    <property type="match status" value="1"/>
</dbReference>
<dbReference type="SMART" id="SM00233">
    <property type="entry name" value="PH"/>
    <property type="match status" value="1"/>
</dbReference>
<dbReference type="InterPro" id="IPR011993">
    <property type="entry name" value="PH-like_dom_sf"/>
</dbReference>
<keyword evidence="1" id="KW-0597">Phosphoprotein</keyword>
<dbReference type="InterPro" id="IPR035899">
    <property type="entry name" value="DBL_dom_sf"/>
</dbReference>
<sequence length="647" mass="74550">MLRDGFPPDSKRRSDEHDEDIYGNLQDLAIENGIEDQEDIYDTVYQEEDEKIYDDLLRHRRLSVPVLEPQSKRDHCIKELLETENNYKVALYMIIEHFIHPLKTVLSHSDRETVFAHIEQLYKVHKELYEKLNQSVRHGHPALPDVFIQFKSKLLVYGDFCSNLPRAQERIDKICENEMLRTKIQECETNANEGKFRLRDLLHVPMQRVLKYHLLMRELMKNTDKDSSERGGLEKALEAMQDLSLYVNEVKRDHEGLQVIQEIQNRWVLSTLILEKKNSKVAGEDQIQSELLHYAPPLLDKTVAEVLNTIFETHKHLKLTVGYSQPYRNQPANTALKDYGRFQKDGELKVLSHMDSKQRNRHIFLFDKVMLMCKAKGETYSYKDAIILGDYRIDEGPLNDVKKTDKWNFPFIMAKENREKAYTFYAKTADQRNKWKEAVTLALDNSRPAAGPNYSMYTFDKPRECDVCGKLLRGVFYQGYLCADTSKAVHKECIGKASIPPIRPRRKDLAPKAEVSTRVAYYCNCLSEVVAVETMHAIAINVSQTLSNYRVAVILMRCFSHLSHTCTGLHYSKGSKSNGEQIRSSPVRNGRAQTSVSSAQSNGSTNDDHLEGAGSNLAAASAFPPAIVPREHQRFPSSEWYRHQFML</sequence>